<evidence type="ECO:0000313" key="3">
    <source>
        <dbReference type="EMBL" id="MFC0229092.1"/>
    </source>
</evidence>
<dbReference type="Pfam" id="PF00903">
    <property type="entry name" value="Glyoxalase"/>
    <property type="match status" value="1"/>
</dbReference>
<evidence type="ECO:0000256" key="1">
    <source>
        <dbReference type="ARBA" id="ARBA00022723"/>
    </source>
</evidence>
<dbReference type="InterPro" id="IPR037523">
    <property type="entry name" value="VOC_core"/>
</dbReference>
<dbReference type="SUPFAM" id="SSF54593">
    <property type="entry name" value="Glyoxalase/Bleomycin resistance protein/Dihydroxybiphenyl dioxygenase"/>
    <property type="match status" value="1"/>
</dbReference>
<sequence>MANLIAGLAHIGLRSADIERAARFYHSLGFTTIQSLALEDPQGSIEVRFLALGELTLELYQLPWQGQQRDTACFGIDHLALRVSDLAAAQQWVEELGYPLAEGPTLQPSGRNGVRYFMIDGPDGERVEFNQPL</sequence>
<proteinExistence type="predicted"/>
<accession>A0ABV6EJB5</accession>
<gene>
    <name evidence="3" type="ORF">ACFFJ3_21785</name>
</gene>
<name>A0ABV6EJB5_9GAMM</name>
<dbReference type="PROSITE" id="PS51819">
    <property type="entry name" value="VOC"/>
    <property type="match status" value="1"/>
</dbReference>
<dbReference type="InterPro" id="IPR051785">
    <property type="entry name" value="MMCE/EMCE_epimerase"/>
</dbReference>
<dbReference type="EMBL" id="JBHLXG010000032">
    <property type="protein sequence ID" value="MFC0229092.1"/>
    <property type="molecule type" value="Genomic_DNA"/>
</dbReference>
<dbReference type="InterPro" id="IPR029068">
    <property type="entry name" value="Glyas_Bleomycin-R_OHBP_Dase"/>
</dbReference>
<comment type="caution">
    <text evidence="3">The sequence shown here is derived from an EMBL/GenBank/DDBJ whole genome shotgun (WGS) entry which is preliminary data.</text>
</comment>
<dbReference type="RefSeq" id="WP_380679675.1">
    <property type="nucleotide sequence ID" value="NZ_CP173186.1"/>
</dbReference>
<evidence type="ECO:0000313" key="4">
    <source>
        <dbReference type="Proteomes" id="UP001589792"/>
    </source>
</evidence>
<keyword evidence="1" id="KW-0479">Metal-binding</keyword>
<reference evidence="3 4" key="1">
    <citation type="submission" date="2024-09" db="EMBL/GenBank/DDBJ databases">
        <authorList>
            <person name="Sun Q."/>
            <person name="Mori K."/>
        </authorList>
    </citation>
    <scope>NUCLEOTIDE SEQUENCE [LARGE SCALE GENOMIC DNA]</scope>
    <source>
        <strain evidence="3 4">CCM 8626</strain>
    </source>
</reference>
<dbReference type="PANTHER" id="PTHR43048:SF3">
    <property type="entry name" value="METHYLMALONYL-COA EPIMERASE, MITOCHONDRIAL"/>
    <property type="match status" value="1"/>
</dbReference>
<protein>
    <submittedName>
        <fullName evidence="3">VOC family protein</fullName>
    </submittedName>
</protein>
<dbReference type="PANTHER" id="PTHR43048">
    <property type="entry name" value="METHYLMALONYL-COA EPIMERASE"/>
    <property type="match status" value="1"/>
</dbReference>
<organism evidence="3 4">
    <name type="scientific">Serratia aquatilis</name>
    <dbReference type="NCBI Taxonomy" id="1737515"/>
    <lineage>
        <taxon>Bacteria</taxon>
        <taxon>Pseudomonadati</taxon>
        <taxon>Pseudomonadota</taxon>
        <taxon>Gammaproteobacteria</taxon>
        <taxon>Enterobacterales</taxon>
        <taxon>Yersiniaceae</taxon>
        <taxon>Serratia</taxon>
    </lineage>
</organism>
<dbReference type="CDD" id="cd06587">
    <property type="entry name" value="VOC"/>
    <property type="match status" value="1"/>
</dbReference>
<dbReference type="InterPro" id="IPR004360">
    <property type="entry name" value="Glyas_Fos-R_dOase_dom"/>
</dbReference>
<evidence type="ECO:0000259" key="2">
    <source>
        <dbReference type="PROSITE" id="PS51819"/>
    </source>
</evidence>
<keyword evidence="4" id="KW-1185">Reference proteome</keyword>
<dbReference type="Gene3D" id="3.10.180.10">
    <property type="entry name" value="2,3-Dihydroxybiphenyl 1,2-Dioxygenase, domain 1"/>
    <property type="match status" value="1"/>
</dbReference>
<dbReference type="Proteomes" id="UP001589792">
    <property type="component" value="Unassembled WGS sequence"/>
</dbReference>
<feature type="domain" description="VOC" evidence="2">
    <location>
        <begin position="7"/>
        <end position="132"/>
    </location>
</feature>